<dbReference type="AlphaFoldDB" id="A0A5C5SC29"/>
<accession>A0A5C5SC29</accession>
<keyword evidence="2 6" id="KW-0132">Cell division</keyword>
<evidence type="ECO:0000256" key="3">
    <source>
        <dbReference type="ARBA" id="ARBA00022960"/>
    </source>
</evidence>
<name>A0A5C5SC29_9STRE</name>
<dbReference type="InterPro" id="IPR011229">
    <property type="entry name" value="Cell_cycle_GpsB"/>
</dbReference>
<dbReference type="Proteomes" id="UP000317430">
    <property type="component" value="Unassembled WGS sequence"/>
</dbReference>
<comment type="similarity">
    <text evidence="6">Belongs to the GpsB family.</text>
</comment>
<evidence type="ECO:0000256" key="1">
    <source>
        <dbReference type="ARBA" id="ARBA00022490"/>
    </source>
</evidence>
<dbReference type="EMBL" id="VOHL01000002">
    <property type="protein sequence ID" value="TWS98109.1"/>
    <property type="molecule type" value="Genomic_DNA"/>
</dbReference>
<dbReference type="GO" id="GO:0051301">
    <property type="term" value="P:cell division"/>
    <property type="evidence" value="ECO:0007669"/>
    <property type="project" value="UniProtKB-UniRule"/>
</dbReference>
<dbReference type="NCBIfam" id="TIGR03544">
    <property type="entry name" value="DivI1A_domain"/>
    <property type="match status" value="1"/>
</dbReference>
<gene>
    <name evidence="6" type="primary">gpsB</name>
    <name evidence="7" type="ORF">FRX57_04060</name>
</gene>
<dbReference type="HAMAP" id="MF_02011">
    <property type="entry name" value="GpsB"/>
    <property type="match status" value="1"/>
</dbReference>
<dbReference type="PANTHER" id="PTHR35794:SF1">
    <property type="entry name" value="CELL CYCLE PROTEIN GPSB"/>
    <property type="match status" value="1"/>
</dbReference>
<keyword evidence="3 6" id="KW-0133">Cell shape</keyword>
<organism evidence="7 8">
    <name type="scientific">Streptococcus cuniculipharyngis</name>
    <dbReference type="NCBI Taxonomy" id="1562651"/>
    <lineage>
        <taxon>Bacteria</taxon>
        <taxon>Bacillati</taxon>
        <taxon>Bacillota</taxon>
        <taxon>Bacilli</taxon>
        <taxon>Lactobacillales</taxon>
        <taxon>Streptococcaceae</taxon>
        <taxon>Streptococcus</taxon>
    </lineage>
</organism>
<reference evidence="7 8" key="1">
    <citation type="submission" date="2019-08" db="EMBL/GenBank/DDBJ databases">
        <authorList>
            <person name="Lei W."/>
        </authorList>
    </citation>
    <scope>NUCLEOTIDE SEQUENCE [LARGE SCALE GENOMIC DNA]</scope>
    <source>
        <strain evidence="7 8">CCUG 66496</strain>
    </source>
</reference>
<comment type="subcellular location">
    <subcellularLocation>
        <location evidence="6">Cytoplasm</location>
    </subcellularLocation>
    <text evidence="6">Shuttles between the lateral wall and the division site in a cell cycle-dependent manner.</text>
</comment>
<evidence type="ECO:0000256" key="2">
    <source>
        <dbReference type="ARBA" id="ARBA00022618"/>
    </source>
</evidence>
<dbReference type="Pfam" id="PF05103">
    <property type="entry name" value="DivIVA"/>
    <property type="match status" value="1"/>
</dbReference>
<evidence type="ECO:0000313" key="8">
    <source>
        <dbReference type="Proteomes" id="UP000317430"/>
    </source>
</evidence>
<keyword evidence="1 6" id="KW-0963">Cytoplasm</keyword>
<dbReference type="InterPro" id="IPR007793">
    <property type="entry name" value="DivIVA_fam"/>
</dbReference>
<comment type="function">
    <text evidence="6">Divisome component that associates with the complex late in its assembly, after the Z-ring is formed, and is dependent on DivIC and PBP2B for its recruitment to the divisome. Together with EzrA, is a key component of the system that regulates PBP1 localization during cell cycle progression. Its main role could be the removal of PBP1 from the cell pole after pole maturation is completed. Also contributes to the recruitment of PBP1 to the division complex. Not essential for septum formation.</text>
</comment>
<keyword evidence="4 6" id="KW-0175">Coiled coil</keyword>
<dbReference type="OrthoDB" id="389699at2"/>
<sequence>MAGIILSPKDIFEQEFKTVMRGFDKKEVDEFLDDVIKDYETFMAQIDALQAENQALKEQLQAAPLDKVAAEPSRARVSSETSYAGVTNPASSKTAYITSSQTATNFDILKRISRLEKEVFGKQIVE</sequence>
<keyword evidence="5 6" id="KW-0131">Cell cycle</keyword>
<evidence type="ECO:0000256" key="4">
    <source>
        <dbReference type="ARBA" id="ARBA00023054"/>
    </source>
</evidence>
<evidence type="ECO:0000313" key="7">
    <source>
        <dbReference type="EMBL" id="TWS98109.1"/>
    </source>
</evidence>
<feature type="coiled-coil region" evidence="6">
    <location>
        <begin position="32"/>
        <end position="66"/>
    </location>
</feature>
<dbReference type="Gene3D" id="6.10.250.660">
    <property type="match status" value="1"/>
</dbReference>
<evidence type="ECO:0000256" key="5">
    <source>
        <dbReference type="ARBA" id="ARBA00023306"/>
    </source>
</evidence>
<dbReference type="GO" id="GO:0005737">
    <property type="term" value="C:cytoplasm"/>
    <property type="evidence" value="ECO:0007669"/>
    <property type="project" value="UniProtKB-SubCell"/>
</dbReference>
<keyword evidence="8" id="KW-1185">Reference proteome</keyword>
<dbReference type="GO" id="GO:0008360">
    <property type="term" value="P:regulation of cell shape"/>
    <property type="evidence" value="ECO:0007669"/>
    <property type="project" value="UniProtKB-UniRule"/>
</dbReference>
<dbReference type="PIRSF" id="PIRSF029938">
    <property type="entry name" value="UCP029938"/>
    <property type="match status" value="1"/>
</dbReference>
<comment type="subunit">
    <text evidence="6">Forms polymers through the coiled coil domains. Interacts with PBP1, MreC and EzrA.</text>
</comment>
<proteinExistence type="inferred from homology"/>
<comment type="caution">
    <text evidence="7">The sequence shown here is derived from an EMBL/GenBank/DDBJ whole genome shotgun (WGS) entry which is preliminary data.</text>
</comment>
<protein>
    <recommendedName>
        <fullName evidence="6">Cell cycle protein GpsB</fullName>
    </recommendedName>
    <alternativeName>
        <fullName evidence="6">Guiding PBP1-shuttling protein</fullName>
    </alternativeName>
</protein>
<dbReference type="PANTHER" id="PTHR35794">
    <property type="entry name" value="CELL DIVISION PROTEIN DIVIVA"/>
    <property type="match status" value="1"/>
</dbReference>
<dbReference type="InterPro" id="IPR019933">
    <property type="entry name" value="DivIVA_domain"/>
</dbReference>
<evidence type="ECO:0000256" key="6">
    <source>
        <dbReference type="HAMAP-Rule" id="MF_02011"/>
    </source>
</evidence>